<dbReference type="GO" id="GO:0048472">
    <property type="term" value="F:threonine-phosphate decarboxylase activity"/>
    <property type="evidence" value="ECO:0007669"/>
    <property type="project" value="InterPro"/>
</dbReference>
<comment type="subcellular location">
    <subcellularLocation>
        <location evidence="1 9">Cell membrane</location>
        <topology evidence="1 9">Multi-pass membrane protein</topology>
    </subcellularLocation>
</comment>
<feature type="transmembrane region" description="Helical" evidence="9">
    <location>
        <begin position="43"/>
        <end position="64"/>
    </location>
</feature>
<dbReference type="GO" id="GO:0005886">
    <property type="term" value="C:plasma membrane"/>
    <property type="evidence" value="ECO:0007669"/>
    <property type="project" value="UniProtKB-SubCell"/>
</dbReference>
<name>A0A1F6H3R4_9PROT</name>
<evidence type="ECO:0000256" key="3">
    <source>
        <dbReference type="ARBA" id="ARBA00006263"/>
    </source>
</evidence>
<keyword evidence="4 9" id="KW-1003">Cell membrane</keyword>
<feature type="transmembrane region" description="Helical" evidence="9">
    <location>
        <begin position="282"/>
        <end position="304"/>
    </location>
</feature>
<dbReference type="AlphaFoldDB" id="A0A1F6H3R4"/>
<evidence type="ECO:0000256" key="7">
    <source>
        <dbReference type="ARBA" id="ARBA00022989"/>
    </source>
</evidence>
<reference evidence="10 11" key="1">
    <citation type="journal article" date="2016" name="Nat. Commun.">
        <title>Thousands of microbial genomes shed light on interconnected biogeochemical processes in an aquifer system.</title>
        <authorList>
            <person name="Anantharaman K."/>
            <person name="Brown C.T."/>
            <person name="Hug L.A."/>
            <person name="Sharon I."/>
            <person name="Castelle C.J."/>
            <person name="Probst A.J."/>
            <person name="Thomas B.C."/>
            <person name="Singh A."/>
            <person name="Wilkins M.J."/>
            <person name="Karaoz U."/>
            <person name="Brodie E.L."/>
            <person name="Williams K.H."/>
            <person name="Hubbard S.S."/>
            <person name="Banfield J.F."/>
        </authorList>
    </citation>
    <scope>NUCLEOTIDE SEQUENCE [LARGE SCALE GENOMIC DNA]</scope>
</reference>
<evidence type="ECO:0000256" key="5">
    <source>
        <dbReference type="ARBA" id="ARBA00022573"/>
    </source>
</evidence>
<sequence length="312" mass="33875">MEPWILLAALVLDLGLGDPPYPLHPVRLMGQVVTRTEAWALPWGRWGGGLLLLAGAVPLAALGWGLEQGSGVWFGAVELFFCYSLLGLGDLLRHGWAVKRALSGSDLEAARAAVSRLVGRDTENMTPGAVARATVESLAENLCDGFVAPLFWAVLLGLPGLLVFKWVSTLDSMIGHKNQKYLRFGFAAAKTDDLLNWLPARLTWALLVLAACFFPGASPSGAFFVGLKEHHKLPSPNSGWPEGAAAGALGVRLLGPMFRYGALEDHPYLGDPDHPSELKPWAILHLTVMCLWVWGFCVLGLWLYSYQIGPIW</sequence>
<dbReference type="Proteomes" id="UP000177583">
    <property type="component" value="Unassembled WGS sequence"/>
</dbReference>
<evidence type="ECO:0000256" key="9">
    <source>
        <dbReference type="HAMAP-Rule" id="MF_00024"/>
    </source>
</evidence>
<evidence type="ECO:0000256" key="8">
    <source>
        <dbReference type="ARBA" id="ARBA00023136"/>
    </source>
</evidence>
<dbReference type="GO" id="GO:0015420">
    <property type="term" value="F:ABC-type vitamin B12 transporter activity"/>
    <property type="evidence" value="ECO:0007669"/>
    <property type="project" value="UniProtKB-UniRule"/>
</dbReference>
<organism evidence="10 11">
    <name type="scientific">Candidatus Lambdaproteobacteria bacterium RIFOXYD2_FULL_56_26</name>
    <dbReference type="NCBI Taxonomy" id="1817773"/>
    <lineage>
        <taxon>Bacteria</taxon>
        <taxon>Pseudomonadati</taxon>
        <taxon>Pseudomonadota</taxon>
        <taxon>Candidatus Lambdaproteobacteria</taxon>
    </lineage>
</organism>
<dbReference type="PANTHER" id="PTHR34308:SF1">
    <property type="entry name" value="COBALAMIN BIOSYNTHESIS PROTEIN CBIB"/>
    <property type="match status" value="1"/>
</dbReference>
<evidence type="ECO:0000256" key="6">
    <source>
        <dbReference type="ARBA" id="ARBA00022692"/>
    </source>
</evidence>
<dbReference type="HAMAP" id="MF_00024">
    <property type="entry name" value="CobD_CbiB"/>
    <property type="match status" value="1"/>
</dbReference>
<evidence type="ECO:0000256" key="4">
    <source>
        <dbReference type="ARBA" id="ARBA00022475"/>
    </source>
</evidence>
<feature type="transmembrane region" description="Helical" evidence="9">
    <location>
        <begin position="71"/>
        <end position="89"/>
    </location>
</feature>
<comment type="function">
    <text evidence="9">Converts cobyric acid to cobinamide by the addition of aminopropanol on the F carboxylic group.</text>
</comment>
<proteinExistence type="inferred from homology"/>
<dbReference type="Pfam" id="PF03186">
    <property type="entry name" value="CobD_Cbib"/>
    <property type="match status" value="1"/>
</dbReference>
<evidence type="ECO:0000313" key="10">
    <source>
        <dbReference type="EMBL" id="OGH04986.1"/>
    </source>
</evidence>
<gene>
    <name evidence="9" type="primary">cobD</name>
    <name evidence="10" type="ORF">A2557_08415</name>
</gene>
<evidence type="ECO:0000313" key="11">
    <source>
        <dbReference type="Proteomes" id="UP000177583"/>
    </source>
</evidence>
<keyword evidence="6 9" id="KW-0812">Transmembrane</keyword>
<evidence type="ECO:0000256" key="2">
    <source>
        <dbReference type="ARBA" id="ARBA00004953"/>
    </source>
</evidence>
<feature type="transmembrane region" description="Helical" evidence="9">
    <location>
        <begin position="204"/>
        <end position="227"/>
    </location>
</feature>
<evidence type="ECO:0000256" key="1">
    <source>
        <dbReference type="ARBA" id="ARBA00004651"/>
    </source>
</evidence>
<dbReference type="NCBIfam" id="TIGR00380">
    <property type="entry name" value="cobal_cbiB"/>
    <property type="match status" value="1"/>
</dbReference>
<dbReference type="UniPathway" id="UPA00148"/>
<accession>A0A1F6H3R4</accession>
<feature type="transmembrane region" description="Helical" evidence="9">
    <location>
        <begin position="146"/>
        <end position="167"/>
    </location>
</feature>
<dbReference type="PANTHER" id="PTHR34308">
    <property type="entry name" value="COBALAMIN BIOSYNTHESIS PROTEIN CBIB"/>
    <property type="match status" value="1"/>
</dbReference>
<keyword evidence="7 9" id="KW-1133">Transmembrane helix</keyword>
<keyword evidence="5 9" id="KW-0169">Cobalamin biosynthesis</keyword>
<comment type="caution">
    <text evidence="10">The sequence shown here is derived from an EMBL/GenBank/DDBJ whole genome shotgun (WGS) entry which is preliminary data.</text>
</comment>
<dbReference type="GO" id="GO:0009236">
    <property type="term" value="P:cobalamin biosynthetic process"/>
    <property type="evidence" value="ECO:0007669"/>
    <property type="project" value="UniProtKB-UniRule"/>
</dbReference>
<comment type="similarity">
    <text evidence="3 9">Belongs to the CobD/CbiB family.</text>
</comment>
<comment type="pathway">
    <text evidence="2 9">Cofactor biosynthesis; adenosylcobalamin biosynthesis.</text>
</comment>
<dbReference type="InterPro" id="IPR004485">
    <property type="entry name" value="Cobalamin_biosynth_CobD/CbiB"/>
</dbReference>
<protein>
    <recommendedName>
        <fullName evidence="9">Cobalamin biosynthesis protein CobD</fullName>
    </recommendedName>
</protein>
<keyword evidence="8 9" id="KW-0472">Membrane</keyword>
<dbReference type="EMBL" id="MFNF01000001">
    <property type="protein sequence ID" value="OGH04986.1"/>
    <property type="molecule type" value="Genomic_DNA"/>
</dbReference>